<dbReference type="EMBL" id="LNCU01000070">
    <property type="protein sequence ID" value="KWV54731.1"/>
    <property type="molecule type" value="Genomic_DNA"/>
</dbReference>
<dbReference type="AlphaFoldDB" id="A0A109JT95"/>
<gene>
    <name evidence="1" type="ORF">AS156_07140</name>
</gene>
<keyword evidence="2" id="KW-1185">Reference proteome</keyword>
<evidence type="ECO:0000313" key="1">
    <source>
        <dbReference type="EMBL" id="KWV54731.1"/>
    </source>
</evidence>
<proteinExistence type="predicted"/>
<organism evidence="1 2">
    <name type="scientific">Bradyrhizobium macuxiense</name>
    <dbReference type="NCBI Taxonomy" id="1755647"/>
    <lineage>
        <taxon>Bacteria</taxon>
        <taxon>Pseudomonadati</taxon>
        <taxon>Pseudomonadota</taxon>
        <taxon>Alphaproteobacteria</taxon>
        <taxon>Hyphomicrobiales</taxon>
        <taxon>Nitrobacteraceae</taxon>
        <taxon>Bradyrhizobium</taxon>
    </lineage>
</organism>
<evidence type="ECO:0000313" key="2">
    <source>
        <dbReference type="Proteomes" id="UP000057737"/>
    </source>
</evidence>
<dbReference type="OrthoDB" id="8237640at2"/>
<name>A0A109JT95_9BRAD</name>
<protein>
    <recommendedName>
        <fullName evidence="3">HEPN domain-containing protein</fullName>
    </recommendedName>
</protein>
<accession>A0A109JT95</accession>
<sequence length="126" mass="13935">MGRLKEESPSRAEYDGMLAAARTSLADAQKDLDPDSQFTLAYGATHRLALAALRREGYRSENRIAVFQTLAHTVGTSAADIQVFLKAHNERNLAEYQGRQDVDAQLLADLIRCTKTLEVSKSLSPR</sequence>
<dbReference type="Proteomes" id="UP000057737">
    <property type="component" value="Unassembled WGS sequence"/>
</dbReference>
<comment type="caution">
    <text evidence="1">The sequence shown here is derived from an EMBL/GenBank/DDBJ whole genome shotgun (WGS) entry which is preliminary data.</text>
</comment>
<reference evidence="1 2" key="1">
    <citation type="submission" date="2015-11" db="EMBL/GenBank/DDBJ databases">
        <title>Draft Genome Sequence of the Strain BR 10303 (Bradyrhizobium sp.) isolated from nodules of Centrolobium paraense.</title>
        <authorList>
            <person name="Zelli J.E."/>
            <person name="Simoes-Araujo J.L."/>
            <person name="Barauna A.C."/>
            <person name="Silva K."/>
        </authorList>
    </citation>
    <scope>NUCLEOTIDE SEQUENCE [LARGE SCALE GENOMIC DNA]</scope>
    <source>
        <strain evidence="1 2">BR 10303</strain>
    </source>
</reference>
<evidence type="ECO:0008006" key="3">
    <source>
        <dbReference type="Google" id="ProtNLM"/>
    </source>
</evidence>